<keyword evidence="3" id="KW-1185">Reference proteome</keyword>
<dbReference type="OrthoDB" id="598006at2"/>
<accession>A0A117MR39</accession>
<keyword evidence="1" id="KW-1133">Transmembrane helix</keyword>
<keyword evidence="1" id="KW-0812">Transmembrane</keyword>
<gene>
    <name evidence="2" type="ORF">ASB62_03370</name>
</gene>
<dbReference type="RefSeq" id="WP_059138626.1">
    <property type="nucleotide sequence ID" value="NZ_LMBR01000073.1"/>
</dbReference>
<evidence type="ECO:0000256" key="1">
    <source>
        <dbReference type="SAM" id="Phobius"/>
    </source>
</evidence>
<evidence type="ECO:0000313" key="3">
    <source>
        <dbReference type="Proteomes" id="UP000053937"/>
    </source>
</evidence>
<keyword evidence="1" id="KW-0472">Membrane</keyword>
<dbReference type="Proteomes" id="UP000053937">
    <property type="component" value="Unassembled WGS sequence"/>
</dbReference>
<comment type="caution">
    <text evidence="2">The sequence shown here is derived from an EMBL/GenBank/DDBJ whole genome shotgun (WGS) entry which is preliminary data.</text>
</comment>
<reference evidence="2 3" key="1">
    <citation type="submission" date="2015-10" db="EMBL/GenBank/DDBJ databases">
        <title>Draft Genome Sequence of Chlorobium limicola strain Frasassi Growing under Artificial Lighting in the Frasassi Cave System.</title>
        <authorList>
            <person name="Mansor M."/>
            <person name="Macalady J."/>
        </authorList>
    </citation>
    <scope>NUCLEOTIDE SEQUENCE [LARGE SCALE GENOMIC DNA]</scope>
    <source>
        <strain evidence="2 3">Frasassi</strain>
    </source>
</reference>
<sequence>MALPLSEKKFNAAAWITALFLSPGILFLTGYLAIYGSLSLYMNSSFKQQLLRHYPQTNGNTYTISVKSIRPAFVLNAITISAIELKPTPLCPQNQRNHLRLKKLELGFPELEKIPFSRRKRQESTTLICKKIDDIQKSDQ</sequence>
<dbReference type="AlphaFoldDB" id="A0A117MR39"/>
<proteinExistence type="predicted"/>
<feature type="transmembrane region" description="Helical" evidence="1">
    <location>
        <begin position="12"/>
        <end position="38"/>
    </location>
</feature>
<organism evidence="2 3">
    <name type="scientific">Chlorobium limicola</name>
    <dbReference type="NCBI Taxonomy" id="1092"/>
    <lineage>
        <taxon>Bacteria</taxon>
        <taxon>Pseudomonadati</taxon>
        <taxon>Chlorobiota</taxon>
        <taxon>Chlorobiia</taxon>
        <taxon>Chlorobiales</taxon>
        <taxon>Chlorobiaceae</taxon>
        <taxon>Chlorobium/Pelodictyon group</taxon>
        <taxon>Chlorobium</taxon>
    </lineage>
</organism>
<dbReference type="EMBL" id="LMBR01000073">
    <property type="protein sequence ID" value="KUL31179.1"/>
    <property type="molecule type" value="Genomic_DNA"/>
</dbReference>
<protein>
    <submittedName>
        <fullName evidence="2">Uncharacterized protein</fullName>
    </submittedName>
</protein>
<name>A0A117MR39_CHLLI</name>
<evidence type="ECO:0000313" key="2">
    <source>
        <dbReference type="EMBL" id="KUL31179.1"/>
    </source>
</evidence>